<feature type="transmembrane region" description="Helical" evidence="6">
    <location>
        <begin position="131"/>
        <end position="151"/>
    </location>
</feature>
<feature type="domain" description="Rhodopsin" evidence="7">
    <location>
        <begin position="49"/>
        <end position="311"/>
    </location>
</feature>
<dbReference type="PANTHER" id="PTHR33048">
    <property type="entry name" value="PTH11-LIKE INTEGRAL MEMBRANE PROTEIN (AFU_ORTHOLOGUE AFUA_5G11245)"/>
    <property type="match status" value="1"/>
</dbReference>
<sequence>MPTTVVSTAIAPDKLADYQEPPSLLRSELSGLVAVSFIFLLTTWTTVGLRMYVRTCLVKAVGADDWFMVVTLVSLPLLRRPSPSPYPLQLFFSAYSIACCILSFDILASVTEYAAGQIPTTSTLPNAIVTVYTLYCATMVAFKFSLGFFFLKIFANSRPTRILLYASVIVPTLVGILNVAWTAAFPCQVKTLFFAGLPACIDSKPRADWLIIGGVWSAFTAITDLLYGVLSFLAIRKLQMSRRDKLSAAGLCALGTIGGVASVIRLCVLVIPFPTVSVLGEGIHTSIWSLIEPGVGITAAAMASLRPLVKKVRNATERTSNKTHSDYRQNGGTIITAQPTQVGLATAKSVKGGIMVEVELDQTGGKLEMDIDKV</sequence>
<evidence type="ECO:0000313" key="9">
    <source>
        <dbReference type="Proteomes" id="UP000308133"/>
    </source>
</evidence>
<dbReference type="AlphaFoldDB" id="A0A4U7B975"/>
<keyword evidence="3 6" id="KW-1133">Transmembrane helix</keyword>
<evidence type="ECO:0000256" key="2">
    <source>
        <dbReference type="ARBA" id="ARBA00022692"/>
    </source>
</evidence>
<feature type="transmembrane region" description="Helical" evidence="6">
    <location>
        <begin position="163"/>
        <end position="184"/>
    </location>
</feature>
<organism evidence="8 9">
    <name type="scientific">Elsinoe australis</name>
    <dbReference type="NCBI Taxonomy" id="40998"/>
    <lineage>
        <taxon>Eukaryota</taxon>
        <taxon>Fungi</taxon>
        <taxon>Dikarya</taxon>
        <taxon>Ascomycota</taxon>
        <taxon>Pezizomycotina</taxon>
        <taxon>Dothideomycetes</taxon>
        <taxon>Dothideomycetidae</taxon>
        <taxon>Myriangiales</taxon>
        <taxon>Elsinoaceae</taxon>
        <taxon>Elsinoe</taxon>
    </lineage>
</organism>
<evidence type="ECO:0000256" key="4">
    <source>
        <dbReference type="ARBA" id="ARBA00023136"/>
    </source>
</evidence>
<gene>
    <name evidence="8" type="ORF">C1H76_2044</name>
</gene>
<evidence type="ECO:0000256" key="1">
    <source>
        <dbReference type="ARBA" id="ARBA00004141"/>
    </source>
</evidence>
<reference evidence="8 9" key="1">
    <citation type="submission" date="2018-02" db="EMBL/GenBank/DDBJ databases">
        <title>Draft genome sequences of Elsinoe sp., causing black scab on jojoba.</title>
        <authorList>
            <person name="Stodart B."/>
            <person name="Jeffress S."/>
            <person name="Ash G."/>
            <person name="Arun Chinnappa K."/>
        </authorList>
    </citation>
    <scope>NUCLEOTIDE SEQUENCE [LARGE SCALE GENOMIC DNA]</scope>
    <source>
        <strain evidence="8 9">Hillstone_2</strain>
    </source>
</reference>
<keyword evidence="2 6" id="KW-0812">Transmembrane</keyword>
<evidence type="ECO:0000256" key="5">
    <source>
        <dbReference type="ARBA" id="ARBA00038359"/>
    </source>
</evidence>
<evidence type="ECO:0000259" key="7">
    <source>
        <dbReference type="Pfam" id="PF20684"/>
    </source>
</evidence>
<feature type="transmembrane region" description="Helical" evidence="6">
    <location>
        <begin position="209"/>
        <end position="234"/>
    </location>
</feature>
<dbReference type="Proteomes" id="UP000308133">
    <property type="component" value="Unassembled WGS sequence"/>
</dbReference>
<comment type="caution">
    <text evidence="8">The sequence shown here is derived from an EMBL/GenBank/DDBJ whole genome shotgun (WGS) entry which is preliminary data.</text>
</comment>
<name>A0A4U7B975_9PEZI</name>
<feature type="transmembrane region" description="Helical" evidence="6">
    <location>
        <begin position="29"/>
        <end position="51"/>
    </location>
</feature>
<evidence type="ECO:0000256" key="3">
    <source>
        <dbReference type="ARBA" id="ARBA00022989"/>
    </source>
</evidence>
<evidence type="ECO:0000313" key="8">
    <source>
        <dbReference type="EMBL" id="TKX25396.1"/>
    </source>
</evidence>
<feature type="transmembrane region" description="Helical" evidence="6">
    <location>
        <begin position="246"/>
        <end position="273"/>
    </location>
</feature>
<dbReference type="PANTHER" id="PTHR33048:SF96">
    <property type="entry name" value="INTEGRAL MEMBRANE PROTEIN"/>
    <property type="match status" value="1"/>
</dbReference>
<comment type="subcellular location">
    <subcellularLocation>
        <location evidence="1">Membrane</location>
        <topology evidence="1">Multi-pass membrane protein</topology>
    </subcellularLocation>
</comment>
<comment type="similarity">
    <text evidence="5">Belongs to the SAT4 family.</text>
</comment>
<dbReference type="InterPro" id="IPR052337">
    <property type="entry name" value="SAT4-like"/>
</dbReference>
<dbReference type="Pfam" id="PF20684">
    <property type="entry name" value="Fung_rhodopsin"/>
    <property type="match status" value="1"/>
</dbReference>
<dbReference type="GO" id="GO:0016020">
    <property type="term" value="C:membrane"/>
    <property type="evidence" value="ECO:0007669"/>
    <property type="project" value="UniProtKB-SubCell"/>
</dbReference>
<dbReference type="InterPro" id="IPR049326">
    <property type="entry name" value="Rhodopsin_dom_fungi"/>
</dbReference>
<accession>A0A4U7B975</accession>
<feature type="transmembrane region" description="Helical" evidence="6">
    <location>
        <begin position="90"/>
        <end position="111"/>
    </location>
</feature>
<dbReference type="EMBL" id="PTQR01000028">
    <property type="protein sequence ID" value="TKX25396.1"/>
    <property type="molecule type" value="Genomic_DNA"/>
</dbReference>
<feature type="transmembrane region" description="Helical" evidence="6">
    <location>
        <begin position="285"/>
        <end position="305"/>
    </location>
</feature>
<keyword evidence="4 6" id="KW-0472">Membrane</keyword>
<protein>
    <recommendedName>
        <fullName evidence="7">Rhodopsin domain-containing protein</fullName>
    </recommendedName>
</protein>
<proteinExistence type="inferred from homology"/>
<evidence type="ECO:0000256" key="6">
    <source>
        <dbReference type="SAM" id="Phobius"/>
    </source>
</evidence>